<sequence length="863" mass="94471">MLSKSRNSDANPVQTISSKQLTQTGLTNLGDILQRMPSIGSSGTGNSDTNGGGGASCIDLRNLGQQRVLVMIDGKRVAMDALSNCVDTNTLPIQLIDNIEILKDGGSELYGADAVSGVVNIKLRHNLNTGGVTIRGGITGRGDGKTGMLSAYKGWNFDHERGNITVGATYNTTEGLMQRSRSWANPVQIGTSGKRFGSGYSSQPLWQDNNGNTLGSTPSRYQFGQDSMLTNSVNTGTLYGDAHYDFNRHATLYSNVLYSHRDSLSQLAPMPFYGSIPPSTLPSNLTVPGNYPGNPFGQDATMASRRFTEFGPRRFENSSDTYTVKSGLKGEIIDHWMYDASFTYGWNQNLEHDLNIGSYTNLLNGYGLQQVQRGNANSALAYNPSLCPSSGCASPFHPLSGKAAAYANATTNTHSYYQLRDWNLRIHNSRVVTMPWEHGGALGIALGMEHRGEHLSSTPDPLISSGQSMTNSVQYTGGGFNVTEGYAETSFNLLHNAFLAKDLTVDAQGRVSAYNTFGTTKNWKASINWMPTRDVRFRGTIGTSYRQPSVYELYQGQNLSYNQANDPCDMGAVGTYGAQSAVVASRCAQQKINTKTFTAQGSGQVPTLGGGNNKLNPETSRTYTFGAVFTPRWIPRLSLSAEFWHTTVSNTVGSLPTQYILDQCYTAGKECGLIQRNGVGQLQQVTANNMNIGGLRTSGVDLDLNYSLPLTPDDVVTVENNIQQLVSYQQQYTPGGQWYNYYGRLLYQNGQGMPTFRDYATATWRHKNFSITYMMQYMGGMTWNNSTRDLTSADGPRHSTPGMFEHDITLNYRWKKWNFQGGITNIANKRPPFVADGGQNSLGSLYSNFYAGRSFYLQAGLAF</sequence>
<evidence type="ECO:0000256" key="9">
    <source>
        <dbReference type="RuleBase" id="RU003357"/>
    </source>
</evidence>
<keyword evidence="3 8" id="KW-1134">Transmembrane beta strand</keyword>
<comment type="similarity">
    <text evidence="8 9">Belongs to the TonB-dependent receptor family.</text>
</comment>
<dbReference type="InterPro" id="IPR037066">
    <property type="entry name" value="Plug_dom_sf"/>
</dbReference>
<dbReference type="InterPro" id="IPR039426">
    <property type="entry name" value="TonB-dep_rcpt-like"/>
</dbReference>
<feature type="domain" description="TonB-dependent receptor plug" evidence="11">
    <location>
        <begin position="10"/>
        <end position="118"/>
    </location>
</feature>
<evidence type="ECO:0000256" key="4">
    <source>
        <dbReference type="ARBA" id="ARBA00022692"/>
    </source>
</evidence>
<keyword evidence="4 8" id="KW-0812">Transmembrane</keyword>
<evidence type="ECO:0000256" key="1">
    <source>
        <dbReference type="ARBA" id="ARBA00004571"/>
    </source>
</evidence>
<dbReference type="InterPro" id="IPR012910">
    <property type="entry name" value="Plug_dom"/>
</dbReference>
<accession>A0ABQ0NY87</accession>
<evidence type="ECO:0000256" key="3">
    <source>
        <dbReference type="ARBA" id="ARBA00022452"/>
    </source>
</evidence>
<feature type="domain" description="TonB-dependent receptor-like beta-barrel" evidence="10">
    <location>
        <begin position="284"/>
        <end position="826"/>
    </location>
</feature>
<dbReference type="InterPro" id="IPR000531">
    <property type="entry name" value="Beta-barrel_TonB"/>
</dbReference>
<organism evidence="12 13">
    <name type="scientific">Saccharibacter floricola DSM 15669</name>
    <dbReference type="NCBI Taxonomy" id="1123227"/>
    <lineage>
        <taxon>Bacteria</taxon>
        <taxon>Pseudomonadati</taxon>
        <taxon>Pseudomonadota</taxon>
        <taxon>Alphaproteobacteria</taxon>
        <taxon>Acetobacterales</taxon>
        <taxon>Acetobacteraceae</taxon>
        <taxon>Saccharibacter</taxon>
    </lineage>
</organism>
<dbReference type="EMBL" id="BAQD01000010">
    <property type="protein sequence ID" value="GBQ06230.1"/>
    <property type="molecule type" value="Genomic_DNA"/>
</dbReference>
<evidence type="ECO:0000313" key="12">
    <source>
        <dbReference type="EMBL" id="GBQ06230.1"/>
    </source>
</evidence>
<dbReference type="PANTHER" id="PTHR47234:SF2">
    <property type="entry name" value="TONB-DEPENDENT RECEPTOR"/>
    <property type="match status" value="1"/>
</dbReference>
<dbReference type="InterPro" id="IPR036942">
    <property type="entry name" value="Beta-barrel_TonB_sf"/>
</dbReference>
<keyword evidence="6 8" id="KW-0472">Membrane</keyword>
<protein>
    <submittedName>
        <fullName evidence="12">TonB-dependent receptor protein</fullName>
    </submittedName>
</protein>
<comment type="subcellular location">
    <subcellularLocation>
        <location evidence="1 8">Cell outer membrane</location>
        <topology evidence="1 8">Multi-pass membrane protein</topology>
    </subcellularLocation>
</comment>
<evidence type="ECO:0000259" key="11">
    <source>
        <dbReference type="Pfam" id="PF07715"/>
    </source>
</evidence>
<evidence type="ECO:0000256" key="5">
    <source>
        <dbReference type="ARBA" id="ARBA00023077"/>
    </source>
</evidence>
<dbReference type="Gene3D" id="2.170.130.10">
    <property type="entry name" value="TonB-dependent receptor, plug domain"/>
    <property type="match status" value="1"/>
</dbReference>
<proteinExistence type="inferred from homology"/>
<keyword evidence="2 8" id="KW-0813">Transport</keyword>
<evidence type="ECO:0000256" key="6">
    <source>
        <dbReference type="ARBA" id="ARBA00023136"/>
    </source>
</evidence>
<evidence type="ECO:0000256" key="8">
    <source>
        <dbReference type="PROSITE-ProRule" id="PRU01360"/>
    </source>
</evidence>
<keyword evidence="12" id="KW-0675">Receptor</keyword>
<evidence type="ECO:0000256" key="2">
    <source>
        <dbReference type="ARBA" id="ARBA00022448"/>
    </source>
</evidence>
<dbReference type="SUPFAM" id="SSF56935">
    <property type="entry name" value="Porins"/>
    <property type="match status" value="1"/>
</dbReference>
<dbReference type="Pfam" id="PF00593">
    <property type="entry name" value="TonB_dep_Rec_b-barrel"/>
    <property type="match status" value="1"/>
</dbReference>
<evidence type="ECO:0000256" key="7">
    <source>
        <dbReference type="ARBA" id="ARBA00023237"/>
    </source>
</evidence>
<name>A0ABQ0NY87_9PROT</name>
<dbReference type="PROSITE" id="PS52016">
    <property type="entry name" value="TONB_DEPENDENT_REC_3"/>
    <property type="match status" value="1"/>
</dbReference>
<comment type="caution">
    <text evidence="12">The sequence shown here is derived from an EMBL/GenBank/DDBJ whole genome shotgun (WGS) entry which is preliminary data.</text>
</comment>
<gene>
    <name evidence="12" type="ORF">AA15669_0841</name>
</gene>
<keyword evidence="7 8" id="KW-0998">Cell outer membrane</keyword>
<keyword evidence="5 9" id="KW-0798">TonB box</keyword>
<keyword evidence="13" id="KW-1185">Reference proteome</keyword>
<reference evidence="12" key="1">
    <citation type="submission" date="2013-04" db="EMBL/GenBank/DDBJ databases">
        <title>The genome sequencing project of 58 acetic acid bacteria.</title>
        <authorList>
            <person name="Okamoto-Kainuma A."/>
            <person name="Ishikawa M."/>
            <person name="Umino S."/>
            <person name="Koizumi Y."/>
            <person name="Shiwa Y."/>
            <person name="Yoshikawa H."/>
            <person name="Matsutani M."/>
            <person name="Matsushita K."/>
        </authorList>
    </citation>
    <scope>NUCLEOTIDE SEQUENCE</scope>
    <source>
        <strain evidence="12">DSM 15669</strain>
    </source>
</reference>
<dbReference type="PANTHER" id="PTHR47234">
    <property type="match status" value="1"/>
</dbReference>
<dbReference type="Pfam" id="PF07715">
    <property type="entry name" value="Plug"/>
    <property type="match status" value="1"/>
</dbReference>
<dbReference type="Gene3D" id="2.40.170.20">
    <property type="entry name" value="TonB-dependent receptor, beta-barrel domain"/>
    <property type="match status" value="1"/>
</dbReference>
<dbReference type="Proteomes" id="UP001062901">
    <property type="component" value="Unassembled WGS sequence"/>
</dbReference>
<evidence type="ECO:0000259" key="10">
    <source>
        <dbReference type="Pfam" id="PF00593"/>
    </source>
</evidence>
<evidence type="ECO:0000313" key="13">
    <source>
        <dbReference type="Proteomes" id="UP001062901"/>
    </source>
</evidence>